<evidence type="ECO:0000259" key="3">
    <source>
        <dbReference type="Pfam" id="PF00171"/>
    </source>
</evidence>
<dbReference type="InterPro" id="IPR015590">
    <property type="entry name" value="Aldehyde_DH_dom"/>
</dbReference>
<evidence type="ECO:0000256" key="2">
    <source>
        <dbReference type="SAM" id="MobiDB-lite"/>
    </source>
</evidence>
<dbReference type="SUPFAM" id="SSF54637">
    <property type="entry name" value="Thioesterase/thiol ester dehydrase-isomerase"/>
    <property type="match status" value="1"/>
</dbReference>
<evidence type="ECO:0000313" key="6">
    <source>
        <dbReference type="Proteomes" id="UP000217545"/>
    </source>
</evidence>
<dbReference type="EC" id="1.2.1.91" evidence="5"/>
<evidence type="ECO:0000259" key="4">
    <source>
        <dbReference type="Pfam" id="PF01575"/>
    </source>
</evidence>
<feature type="region of interest" description="Disordered" evidence="2">
    <location>
        <begin position="713"/>
        <end position="742"/>
    </location>
</feature>
<dbReference type="Gene3D" id="3.10.129.10">
    <property type="entry name" value="Hotdog Thioesterase"/>
    <property type="match status" value="1"/>
</dbReference>
<gene>
    <name evidence="5" type="ORF">PhaeoP63_03785</name>
</gene>
<evidence type="ECO:0000256" key="1">
    <source>
        <dbReference type="ARBA" id="ARBA00023002"/>
    </source>
</evidence>
<protein>
    <submittedName>
        <fullName evidence="5">Phenylacetic acid degradation protein paaN</fullName>
        <ecNumber evidence="5">1.2.1.91</ecNumber>
    </submittedName>
</protein>
<feature type="domain" description="Aldehyde dehydrogenase" evidence="3">
    <location>
        <begin position="76"/>
        <end position="479"/>
    </location>
</feature>
<dbReference type="Proteomes" id="UP000217545">
    <property type="component" value="Plasmid pP63_a"/>
</dbReference>
<dbReference type="Pfam" id="PF01575">
    <property type="entry name" value="MaoC_dehydratas"/>
    <property type="match status" value="1"/>
</dbReference>
<dbReference type="EMBL" id="CP010785">
    <property type="protein sequence ID" value="ATF07818.1"/>
    <property type="molecule type" value="Genomic_DNA"/>
</dbReference>
<dbReference type="GO" id="GO:0016620">
    <property type="term" value="F:oxidoreductase activity, acting on the aldehyde or oxo group of donors, NAD or NADP as acceptor"/>
    <property type="evidence" value="ECO:0007669"/>
    <property type="project" value="InterPro"/>
</dbReference>
<dbReference type="InterPro" id="IPR016161">
    <property type="entry name" value="Ald_DH/histidinol_DH"/>
</dbReference>
<dbReference type="InterPro" id="IPR016162">
    <property type="entry name" value="Ald_DH_N"/>
</dbReference>
<dbReference type="PANTHER" id="PTHR43111:SF1">
    <property type="entry name" value="ALDEHYDE DEHYDROGENASE B-RELATED"/>
    <property type="match status" value="1"/>
</dbReference>
<organism evidence="5 6">
    <name type="scientific">Phaeobacter gallaeciensis</name>
    <dbReference type="NCBI Taxonomy" id="60890"/>
    <lineage>
        <taxon>Bacteria</taxon>
        <taxon>Pseudomonadati</taxon>
        <taxon>Pseudomonadota</taxon>
        <taxon>Alphaproteobacteria</taxon>
        <taxon>Rhodobacterales</taxon>
        <taxon>Roseobacteraceae</taxon>
        <taxon>Phaeobacter</taxon>
    </lineage>
</organism>
<feature type="domain" description="MaoC-like" evidence="4">
    <location>
        <begin position="573"/>
        <end position="673"/>
    </location>
</feature>
<dbReference type="InterPro" id="IPR011966">
    <property type="entry name" value="PaaN-DH"/>
</dbReference>
<dbReference type="AlphaFoldDB" id="A0AAD0EEQ4"/>
<keyword evidence="1 5" id="KW-0560">Oxidoreductase</keyword>
<proteinExistence type="predicted"/>
<dbReference type="SUPFAM" id="SSF53720">
    <property type="entry name" value="ALDH-like"/>
    <property type="match status" value="1"/>
</dbReference>
<dbReference type="PANTHER" id="PTHR43111">
    <property type="entry name" value="ALDEHYDE DEHYDROGENASE B-RELATED"/>
    <property type="match status" value="1"/>
</dbReference>
<dbReference type="Gene3D" id="3.40.605.10">
    <property type="entry name" value="Aldehyde Dehydrogenase, Chain A, domain 1"/>
    <property type="match status" value="1"/>
</dbReference>
<dbReference type="InterPro" id="IPR029069">
    <property type="entry name" value="HotDog_dom_sf"/>
</dbReference>
<reference evidence="5 6" key="1">
    <citation type="journal article" date="2017" name="Front. Microbiol.">
        <title>Phaeobacter piscinae sp. nov., a species of the Roseobacter group and potential aquaculture probiont.</title>
        <authorList>
            <person name="Sonnenschein E.C."/>
            <person name="Phippen C.B.W."/>
            <person name="Nielsen K.F."/>
            <person name="Mateiu R.V."/>
            <person name="Melchiorsen J."/>
            <person name="Gram L."/>
            <person name="Overmann J."/>
            <person name="Freese H.M."/>
        </authorList>
    </citation>
    <scope>NUCLEOTIDE SEQUENCE [LARGE SCALE GENOMIC DNA]</scope>
    <source>
        <strain evidence="5 6">P63</strain>
    </source>
</reference>
<geneLocation type="plasmid" evidence="6">
    <name>pp63_a</name>
</geneLocation>
<dbReference type="NCBIfam" id="TIGR02278">
    <property type="entry name" value="PaaN-DH"/>
    <property type="match status" value="1"/>
</dbReference>
<sequence>MIGPFWRVEPLDQVPVIRTPHHPAIEQQEGFEVTDHVKRPRFLQSLIAERWDHCGAQTQNFADAATDQPNAVLAYDCDDGTQAVDFARAVGGPALRALGFQDRAQQLRAVARVLKDNRSALYRESLTIGATRHDCALDVDGGIARLSALAGQALKSLPNAPVLHLGDGIGPGSTTGRQQILAPLSGVALHMTALDNPVSGLLEQIVPALIAGVPCIVCPDPVTACVSERLVKLIHDSQILPTGALQLVYSPPLEILDSLSAGDAISFAGSRSTAQKLRQHPAVAAGLVRLQSCETGLSAAILGSDVAPGSQEYRFFLQEIRSELILRAGQRRHAVRRILLPRHREAEVLRDLAATLADTIVGLPDDAATQMGALVSRGHLETVQKALDELRHGAEFVSEPITTPVETGGAFLSPVLLHCAQPANTPDVHHTFVQGPVATAMAYDSLCDAIALANLAPCSRYSNVFTNDSPLAQEAAACLTSAEGQIRICGSDMARQALEMSPDPSVPRLFAATHHAQVCGAEDIRHAVAAYMMRTEIHASPQLLTALTGRWVEGAQTRHNGHPFRKSLETLRIGDQLITETRQITEQDVEQFAHFTGDVFYAHMDREAARTHPFFDDRVAHGQLVVSFANGLLVDPAPGPVLANIGSDNLRFHAPVYFGDCLHVRVTCKEITPRASAPFGDVRWDCCVLNACGAVVARFDLLTLVMKSWPPVSQDNVSDHKVAQRTGAAPHRAQDPLQQPAE</sequence>
<dbReference type="InterPro" id="IPR002539">
    <property type="entry name" value="MaoC-like_dom"/>
</dbReference>
<dbReference type="Pfam" id="PF00171">
    <property type="entry name" value="Aldedh"/>
    <property type="match status" value="1"/>
</dbReference>
<dbReference type="Gene3D" id="3.40.309.10">
    <property type="entry name" value="Aldehyde Dehydrogenase, Chain A, domain 2"/>
    <property type="match status" value="1"/>
</dbReference>
<dbReference type="InterPro" id="IPR016163">
    <property type="entry name" value="Ald_DH_C"/>
</dbReference>
<name>A0AAD0EEQ4_9RHOB</name>
<accession>A0AAD0EEQ4</accession>
<evidence type="ECO:0000313" key="5">
    <source>
        <dbReference type="EMBL" id="ATF07818.1"/>
    </source>
</evidence>
<keyword evidence="5" id="KW-0614">Plasmid</keyword>